<dbReference type="Gene3D" id="1.20.120.1760">
    <property type="match status" value="1"/>
</dbReference>
<gene>
    <name evidence="5" type="ORF">Sgleb_68370</name>
</gene>
<keyword evidence="4" id="KW-0812">Transmembrane</keyword>
<evidence type="ECO:0000256" key="1">
    <source>
        <dbReference type="ARBA" id="ARBA00022679"/>
    </source>
</evidence>
<keyword evidence="1 2" id="KW-0808">Transferase</keyword>
<feature type="transmembrane region" description="Helical" evidence="4">
    <location>
        <begin position="194"/>
        <end position="210"/>
    </location>
</feature>
<feature type="transmembrane region" description="Helical" evidence="4">
    <location>
        <begin position="104"/>
        <end position="121"/>
    </location>
</feature>
<dbReference type="GO" id="GO:0016780">
    <property type="term" value="F:phosphotransferase activity, for other substituted phosphate groups"/>
    <property type="evidence" value="ECO:0007669"/>
    <property type="project" value="InterPro"/>
</dbReference>
<reference evidence="5 6" key="1">
    <citation type="submission" date="2019-12" db="EMBL/GenBank/DDBJ databases">
        <title>Whole genome shotgun sequence of Streptomyces hygroscopicus subsp. glebosus NBRC 13786.</title>
        <authorList>
            <person name="Ichikawa N."/>
            <person name="Kimura A."/>
            <person name="Kitahashi Y."/>
            <person name="Komaki H."/>
            <person name="Tamura T."/>
        </authorList>
    </citation>
    <scope>NUCLEOTIDE SEQUENCE [LARGE SCALE GENOMIC DNA]</scope>
    <source>
        <strain evidence="5 6">NBRC 13786</strain>
    </source>
</reference>
<dbReference type="InterPro" id="IPR000462">
    <property type="entry name" value="CDP-OH_P_trans"/>
</dbReference>
<proteinExistence type="inferred from homology"/>
<dbReference type="Proteomes" id="UP000430079">
    <property type="component" value="Unassembled WGS sequence"/>
</dbReference>
<dbReference type="GO" id="GO:0008654">
    <property type="term" value="P:phospholipid biosynthetic process"/>
    <property type="evidence" value="ECO:0007669"/>
    <property type="project" value="InterPro"/>
</dbReference>
<dbReference type="RefSeq" id="WP_190141412.1">
    <property type="nucleotide sequence ID" value="NZ_BLIO01000001.1"/>
</dbReference>
<organism evidence="5 6">
    <name type="scientific">Streptomyces glebosus</name>
    <dbReference type="NCBI Taxonomy" id="249580"/>
    <lineage>
        <taxon>Bacteria</taxon>
        <taxon>Bacillati</taxon>
        <taxon>Actinomycetota</taxon>
        <taxon>Actinomycetes</taxon>
        <taxon>Kitasatosporales</taxon>
        <taxon>Streptomycetaceae</taxon>
        <taxon>Streptomyces</taxon>
    </lineage>
</organism>
<sequence>MVAVQERYDTRPFGPDITAGTGVQLLILEALRRVVGLSTVGWLTGCVFAVATWVVLTVALRRSWPRSFGMASFGMANRVTLARTILVGGVTALVADSFERRSPVAVLVALAAVALILDAVDGQVARRTGTVTPLGARFDMEVDAFLILVLCVYLVVPLGPWVLCIGLMRYVFVAASWVWPWLSGALPHSMARKTVAALQGVVLVVAGAGVLPRPAAAVAVSGALALLVWSFGRDVGWLWRVRGLAGGPAAAGGRDRGEEGLPAMSRRAGPDR</sequence>
<dbReference type="Pfam" id="PF01066">
    <property type="entry name" value="CDP-OH_P_transf"/>
    <property type="match status" value="1"/>
</dbReference>
<evidence type="ECO:0000256" key="4">
    <source>
        <dbReference type="SAM" id="Phobius"/>
    </source>
</evidence>
<keyword evidence="4" id="KW-0472">Membrane</keyword>
<feature type="transmembrane region" description="Helical" evidence="4">
    <location>
        <begin position="142"/>
        <end position="161"/>
    </location>
</feature>
<keyword evidence="6" id="KW-1185">Reference proteome</keyword>
<comment type="caution">
    <text evidence="5">The sequence shown here is derived from an EMBL/GenBank/DDBJ whole genome shotgun (WGS) entry which is preliminary data.</text>
</comment>
<feature type="region of interest" description="Disordered" evidence="3">
    <location>
        <begin position="246"/>
        <end position="272"/>
    </location>
</feature>
<dbReference type="GO" id="GO:0016020">
    <property type="term" value="C:membrane"/>
    <property type="evidence" value="ECO:0007669"/>
    <property type="project" value="InterPro"/>
</dbReference>
<feature type="transmembrane region" description="Helical" evidence="4">
    <location>
        <begin position="216"/>
        <end position="232"/>
    </location>
</feature>
<protein>
    <submittedName>
        <fullName evidence="5">Membrane protein</fullName>
    </submittedName>
</protein>
<dbReference type="PROSITE" id="PS00379">
    <property type="entry name" value="CDP_ALCOHOL_P_TRANSF"/>
    <property type="match status" value="1"/>
</dbReference>
<feature type="transmembrane region" description="Helical" evidence="4">
    <location>
        <begin position="40"/>
        <end position="60"/>
    </location>
</feature>
<evidence type="ECO:0000313" key="5">
    <source>
        <dbReference type="EMBL" id="GFE18790.1"/>
    </source>
</evidence>
<evidence type="ECO:0000256" key="3">
    <source>
        <dbReference type="SAM" id="MobiDB-lite"/>
    </source>
</evidence>
<feature type="transmembrane region" description="Helical" evidence="4">
    <location>
        <begin position="81"/>
        <end position="98"/>
    </location>
</feature>
<evidence type="ECO:0000256" key="2">
    <source>
        <dbReference type="RuleBase" id="RU003750"/>
    </source>
</evidence>
<dbReference type="EMBL" id="BLIO01000001">
    <property type="protein sequence ID" value="GFE18790.1"/>
    <property type="molecule type" value="Genomic_DNA"/>
</dbReference>
<keyword evidence="4" id="KW-1133">Transmembrane helix</keyword>
<name>A0A640T6I4_9ACTN</name>
<evidence type="ECO:0000313" key="6">
    <source>
        <dbReference type="Proteomes" id="UP000430079"/>
    </source>
</evidence>
<dbReference type="InterPro" id="IPR043130">
    <property type="entry name" value="CDP-OH_PTrfase_TM_dom"/>
</dbReference>
<dbReference type="InterPro" id="IPR048254">
    <property type="entry name" value="CDP_ALCOHOL_P_TRANSF_CS"/>
</dbReference>
<comment type="similarity">
    <text evidence="2">Belongs to the CDP-alcohol phosphatidyltransferase class-I family.</text>
</comment>
<dbReference type="AlphaFoldDB" id="A0A640T6I4"/>
<accession>A0A640T6I4</accession>